<keyword evidence="3" id="KW-1185">Reference proteome</keyword>
<evidence type="ECO:0000313" key="3">
    <source>
        <dbReference type="Proteomes" id="UP000593565"/>
    </source>
</evidence>
<dbReference type="AlphaFoldDB" id="A0A7J6BHK9"/>
<sequence>MRRDQRWCGSCMLYGELLHSFLLCFSLFLLPFCALRDREEQRETQTFRVFQSLEMTRTQH</sequence>
<evidence type="ECO:0000313" key="2">
    <source>
        <dbReference type="EMBL" id="KAF4093248.1"/>
    </source>
</evidence>
<keyword evidence="1" id="KW-0472">Membrane</keyword>
<keyword evidence="1" id="KW-1133">Transmembrane helix</keyword>
<name>A0A7J6BHK9_AMEME</name>
<organism evidence="2 3">
    <name type="scientific">Ameiurus melas</name>
    <name type="common">Black bullhead</name>
    <name type="synonym">Silurus melas</name>
    <dbReference type="NCBI Taxonomy" id="219545"/>
    <lineage>
        <taxon>Eukaryota</taxon>
        <taxon>Metazoa</taxon>
        <taxon>Chordata</taxon>
        <taxon>Craniata</taxon>
        <taxon>Vertebrata</taxon>
        <taxon>Euteleostomi</taxon>
        <taxon>Actinopterygii</taxon>
        <taxon>Neopterygii</taxon>
        <taxon>Teleostei</taxon>
        <taxon>Ostariophysi</taxon>
        <taxon>Siluriformes</taxon>
        <taxon>Ictaluridae</taxon>
        <taxon>Ameiurus</taxon>
    </lineage>
</organism>
<dbReference type="EMBL" id="JAAGNN010000001">
    <property type="protein sequence ID" value="KAF4093248.1"/>
    <property type="molecule type" value="Genomic_DNA"/>
</dbReference>
<evidence type="ECO:0000256" key="1">
    <source>
        <dbReference type="SAM" id="Phobius"/>
    </source>
</evidence>
<comment type="caution">
    <text evidence="2">The sequence shown here is derived from an EMBL/GenBank/DDBJ whole genome shotgun (WGS) entry which is preliminary data.</text>
</comment>
<feature type="transmembrane region" description="Helical" evidence="1">
    <location>
        <begin position="12"/>
        <end position="35"/>
    </location>
</feature>
<reference evidence="2 3" key="1">
    <citation type="submission" date="2020-02" db="EMBL/GenBank/DDBJ databases">
        <title>A chromosome-scale genome assembly of the black bullhead catfish (Ameiurus melas).</title>
        <authorList>
            <person name="Wen M."/>
            <person name="Zham M."/>
            <person name="Cabau C."/>
            <person name="Klopp C."/>
            <person name="Donnadieu C."/>
            <person name="Roques C."/>
            <person name="Bouchez O."/>
            <person name="Lampietro C."/>
            <person name="Jouanno E."/>
            <person name="Herpin A."/>
            <person name="Louis A."/>
            <person name="Berthelot C."/>
            <person name="Parey E."/>
            <person name="Roest-Crollius H."/>
            <person name="Braasch I."/>
            <person name="Postlethwait J."/>
            <person name="Robinson-Rechavi M."/>
            <person name="Echchiki A."/>
            <person name="Begum T."/>
            <person name="Montfort J."/>
            <person name="Schartl M."/>
            <person name="Bobe J."/>
            <person name="Guiguen Y."/>
        </authorList>
    </citation>
    <scope>NUCLEOTIDE SEQUENCE [LARGE SCALE GENOMIC DNA]</scope>
    <source>
        <strain evidence="2">M_S1</strain>
        <tissue evidence="2">Blood</tissue>
    </source>
</reference>
<gene>
    <name evidence="2" type="ORF">AMELA_G00000020</name>
</gene>
<proteinExistence type="predicted"/>
<protein>
    <submittedName>
        <fullName evidence="2">Uncharacterized protein</fullName>
    </submittedName>
</protein>
<accession>A0A7J6BHK9</accession>
<keyword evidence="1" id="KW-0812">Transmembrane</keyword>
<dbReference type="Proteomes" id="UP000593565">
    <property type="component" value="Unassembled WGS sequence"/>
</dbReference>